<feature type="transmembrane region" description="Helical" evidence="10">
    <location>
        <begin position="587"/>
        <end position="614"/>
    </location>
</feature>
<feature type="transmembrane region" description="Helical" evidence="10">
    <location>
        <begin position="521"/>
        <end position="547"/>
    </location>
</feature>
<keyword evidence="7 10" id="KW-0472">Membrane</keyword>
<evidence type="ECO:0000256" key="11">
    <source>
        <dbReference type="SAM" id="Coils"/>
    </source>
</evidence>
<evidence type="ECO:0000256" key="3">
    <source>
        <dbReference type="ARBA" id="ARBA00022448"/>
    </source>
</evidence>
<keyword evidence="6 10" id="KW-0406">Ion transport</keyword>
<evidence type="ECO:0000256" key="10">
    <source>
        <dbReference type="RuleBase" id="RU361189"/>
    </source>
</evidence>
<dbReference type="Pfam" id="PF01496">
    <property type="entry name" value="V_ATPase_I"/>
    <property type="match status" value="1"/>
</dbReference>
<dbReference type="Proteomes" id="UP000001304">
    <property type="component" value="Chromosome"/>
</dbReference>
<dbReference type="STRING" id="583356.Igag_1017"/>
<protein>
    <recommendedName>
        <fullName evidence="9 10">A-type ATP synthase subunit I</fullName>
    </recommendedName>
</protein>
<proteinExistence type="inferred from homology"/>
<feature type="transmembrane region" description="Helical" evidence="10">
    <location>
        <begin position="361"/>
        <end position="387"/>
    </location>
</feature>
<comment type="function">
    <text evidence="8">Component of the A-type ATP synthase that produces ATP from ADP in the presence of a proton gradient across the membrane.</text>
</comment>
<dbReference type="GO" id="GO:0051117">
    <property type="term" value="F:ATPase binding"/>
    <property type="evidence" value="ECO:0007669"/>
    <property type="project" value="TreeGrafter"/>
</dbReference>
<name>E0SNN5_IGNAA</name>
<feature type="transmembrane region" description="Helical" evidence="10">
    <location>
        <begin position="559"/>
        <end position="581"/>
    </location>
</feature>
<comment type="subcellular location">
    <subcellularLocation>
        <location evidence="1">Membrane</location>
        <topology evidence="1">Multi-pass membrane protein</topology>
    </subcellularLocation>
</comment>
<feature type="transmembrane region" description="Helical" evidence="10">
    <location>
        <begin position="448"/>
        <end position="472"/>
    </location>
</feature>
<evidence type="ECO:0000313" key="13">
    <source>
        <dbReference type="Proteomes" id="UP000001304"/>
    </source>
</evidence>
<evidence type="ECO:0000256" key="4">
    <source>
        <dbReference type="ARBA" id="ARBA00022692"/>
    </source>
</evidence>
<evidence type="ECO:0000256" key="8">
    <source>
        <dbReference type="ARBA" id="ARBA00059506"/>
    </source>
</evidence>
<dbReference type="GO" id="GO:0033179">
    <property type="term" value="C:proton-transporting V-type ATPase, V0 domain"/>
    <property type="evidence" value="ECO:0007669"/>
    <property type="project" value="InterPro"/>
</dbReference>
<dbReference type="GO" id="GO:0007035">
    <property type="term" value="P:vacuolar acidification"/>
    <property type="evidence" value="ECO:0007669"/>
    <property type="project" value="TreeGrafter"/>
</dbReference>
<comment type="similarity">
    <text evidence="2 10">Belongs to the V-ATPase 116 kDa subunit family.</text>
</comment>
<keyword evidence="4 10" id="KW-0812">Transmembrane</keyword>
<keyword evidence="5 10" id="KW-1133">Transmembrane helix</keyword>
<evidence type="ECO:0000256" key="5">
    <source>
        <dbReference type="ARBA" id="ARBA00022989"/>
    </source>
</evidence>
<feature type="coiled-coil region" evidence="11">
    <location>
        <begin position="236"/>
        <end position="263"/>
    </location>
</feature>
<dbReference type="GO" id="GO:0046961">
    <property type="term" value="F:proton-transporting ATPase activity, rotational mechanism"/>
    <property type="evidence" value="ECO:0007669"/>
    <property type="project" value="InterPro"/>
</dbReference>
<dbReference type="PANTHER" id="PTHR11629:SF63">
    <property type="entry name" value="V-TYPE PROTON ATPASE SUBUNIT A"/>
    <property type="match status" value="1"/>
</dbReference>
<accession>E0SNN5</accession>
<keyword evidence="13" id="KW-1185">Reference proteome</keyword>
<keyword evidence="11" id="KW-0175">Coiled coil</keyword>
<evidence type="ECO:0000256" key="2">
    <source>
        <dbReference type="ARBA" id="ARBA00009904"/>
    </source>
</evidence>
<dbReference type="EMBL" id="CP002098">
    <property type="protein sequence ID" value="ADM27831.1"/>
    <property type="molecule type" value="Genomic_DNA"/>
</dbReference>
<dbReference type="GO" id="GO:0016471">
    <property type="term" value="C:vacuolar proton-transporting V-type ATPase complex"/>
    <property type="evidence" value="ECO:0007669"/>
    <property type="project" value="TreeGrafter"/>
</dbReference>
<gene>
    <name evidence="12" type="ordered locus">Igag_1017</name>
</gene>
<dbReference type="KEGG" id="iag:Igag_1017"/>
<dbReference type="HOGENOM" id="CLU_025558_1_0_2"/>
<evidence type="ECO:0000256" key="7">
    <source>
        <dbReference type="ARBA" id="ARBA00023136"/>
    </source>
</evidence>
<feature type="transmembrane region" description="Helical" evidence="10">
    <location>
        <begin position="408"/>
        <end position="428"/>
    </location>
</feature>
<evidence type="ECO:0000256" key="1">
    <source>
        <dbReference type="ARBA" id="ARBA00004141"/>
    </source>
</evidence>
<sequence>MLRLARIRYLILSSPSHVYKLYIVVPRDESLIEKISMDLMKLGCFEVITPSKEKMVREVKELSEYVSLLEEAKRIYDAFIANLENEIIVEIKYTLNPDEFRYILEKEVEKLRDIVKDIESINTEINSINTSITELQLVREHIASIMNRYGDTDTSILKFYGTLLSIDTFYVPQYILPSIEKLAIQIIARTSSGEISLLTAVFDSKTYNTILKSYRQAISRPKIIENLRPSTLSRMVMEIDSEIATKRDAIQRLLNEKRRLLSNYIDDIAILRIVLDNEYEKVKLIENVTRSKYLALVIGYVPETRIDDVKKYLSSYPMHIASERTSENIVEFNNLRPFKPYELITELYGVPSPSEWDPTPLIAYAFTLFFSLMFADIGYGIGLILASKYILPKLVDDPTTEGFRKFQRMLYILAGGGIVIGFLAKSFLGDLLGKYIPIPQPIINTTDVLFMIGLSLIVGLIWITIAHVIALAKAIIGRDLGGTLLESGIILILVFGSIWAADYIHIDVGIFKNYMSIIKVMVGIGIVMLIVGRVKSIGSIGGFLWIFDITGVMSDVLSFMRIAGVGSASALLAVAFNGMIYGVYTSYLALNIVIAIALGVILGIVVHLFLFMMYPLGPFVHSLRLCFYEILTKFYEGGGRRLNPIRVSIKPKLTLTPTPRR</sequence>
<reference evidence="12 13" key="1">
    <citation type="journal article" date="2010" name="Stand. Genomic Sci.">
        <title>Complete genome sequence of Ignisphaera aggregans type strain (AQ1.S1).</title>
        <authorList>
            <person name="Goker M."/>
            <person name="Held B."/>
            <person name="Lapidus A."/>
            <person name="Nolan M."/>
            <person name="Spring S."/>
            <person name="Yasawong M."/>
            <person name="Lucas S."/>
            <person name="Glavina Del Rio T."/>
            <person name="Tice H."/>
            <person name="Cheng J.F."/>
            <person name="Goodwin L."/>
            <person name="Tapia R."/>
            <person name="Pitluck S."/>
            <person name="Liolios K."/>
            <person name="Ivanova N."/>
            <person name="Mavromatis K."/>
            <person name="Mikhailova N."/>
            <person name="Pati A."/>
            <person name="Chen A."/>
            <person name="Palaniappan K."/>
            <person name="Brambilla E."/>
            <person name="Land M."/>
            <person name="Hauser L."/>
            <person name="Chang Y.J."/>
            <person name="Jeffries C.D."/>
            <person name="Brettin T."/>
            <person name="Detter J.C."/>
            <person name="Han C."/>
            <person name="Rohde M."/>
            <person name="Sikorski J."/>
            <person name="Woyke T."/>
            <person name="Bristow J."/>
            <person name="Eisen J.A."/>
            <person name="Markowitz V."/>
            <person name="Hugenholtz P."/>
            <person name="Kyrpides N.C."/>
            <person name="Klenk H.P."/>
        </authorList>
    </citation>
    <scope>NUCLEOTIDE SEQUENCE [LARGE SCALE GENOMIC DNA]</scope>
    <source>
        <strain evidence="13">DSM 17230 / JCM 13409 / AQ1.S1</strain>
    </source>
</reference>
<dbReference type="BioCyc" id="IAGG583356:GHAH-999-MONOMER"/>
<evidence type="ECO:0000256" key="6">
    <source>
        <dbReference type="ARBA" id="ARBA00023065"/>
    </source>
</evidence>
<evidence type="ECO:0000256" key="9">
    <source>
        <dbReference type="ARBA" id="ARBA00068671"/>
    </source>
</evidence>
<evidence type="ECO:0000313" key="12">
    <source>
        <dbReference type="EMBL" id="ADM27831.1"/>
    </source>
</evidence>
<dbReference type="InterPro" id="IPR002490">
    <property type="entry name" value="V-ATPase_116kDa_su"/>
</dbReference>
<dbReference type="AlphaFoldDB" id="E0SNN5"/>
<keyword evidence="3 10" id="KW-0813">Transport</keyword>
<dbReference type="PANTHER" id="PTHR11629">
    <property type="entry name" value="VACUOLAR PROTON ATPASES"/>
    <property type="match status" value="1"/>
</dbReference>
<organism evidence="12 13">
    <name type="scientific">Ignisphaera aggregans (strain DSM 17230 / JCM 13409 / AQ1.S1)</name>
    <dbReference type="NCBI Taxonomy" id="583356"/>
    <lineage>
        <taxon>Archaea</taxon>
        <taxon>Thermoproteota</taxon>
        <taxon>Thermoprotei</taxon>
        <taxon>Desulfurococcales</taxon>
        <taxon>Desulfurococcaceae</taxon>
        <taxon>Ignisphaera</taxon>
    </lineage>
</organism>
<feature type="transmembrane region" description="Helical" evidence="10">
    <location>
        <begin position="484"/>
        <end position="501"/>
    </location>
</feature>